<dbReference type="RefSeq" id="WP_004623474.1">
    <property type="nucleotide sequence ID" value="NZ_AORV01000015.1"/>
</dbReference>
<feature type="transmembrane region" description="Helical" evidence="2">
    <location>
        <begin position="256"/>
        <end position="278"/>
    </location>
</feature>
<feature type="transmembrane region" description="Helical" evidence="2">
    <location>
        <begin position="426"/>
        <end position="446"/>
    </location>
</feature>
<feature type="transmembrane region" description="Helical" evidence="2">
    <location>
        <begin position="483"/>
        <end position="499"/>
    </location>
</feature>
<gene>
    <name evidence="3" type="ORF">CTER_0225</name>
</gene>
<evidence type="ECO:0000313" key="3">
    <source>
        <dbReference type="EMBL" id="EMS73708.1"/>
    </source>
</evidence>
<dbReference type="STRING" id="1195236.CTER_0225"/>
<feature type="transmembrane region" description="Helical" evidence="2">
    <location>
        <begin position="656"/>
        <end position="679"/>
    </location>
</feature>
<feature type="transmembrane region" description="Helical" evidence="2">
    <location>
        <begin position="229"/>
        <end position="249"/>
    </location>
</feature>
<feature type="transmembrane region" description="Helical" evidence="2">
    <location>
        <begin position="781"/>
        <end position="801"/>
    </location>
</feature>
<evidence type="ECO:0000256" key="1">
    <source>
        <dbReference type="SAM" id="Coils"/>
    </source>
</evidence>
<dbReference type="PANTHER" id="PTHR38434:SF1">
    <property type="entry name" value="BLL2549 PROTEIN"/>
    <property type="match status" value="1"/>
</dbReference>
<evidence type="ECO:0000313" key="4">
    <source>
        <dbReference type="Proteomes" id="UP000014155"/>
    </source>
</evidence>
<keyword evidence="2" id="KW-0472">Membrane</keyword>
<protein>
    <submittedName>
        <fullName evidence="3">Putative membrane protein (DUF2339)</fullName>
    </submittedName>
</protein>
<dbReference type="Proteomes" id="UP000014155">
    <property type="component" value="Unassembled WGS sequence"/>
</dbReference>
<feature type="transmembrane region" description="Helical" evidence="2">
    <location>
        <begin position="332"/>
        <end position="352"/>
    </location>
</feature>
<dbReference type="CDD" id="cd14686">
    <property type="entry name" value="bZIP"/>
    <property type="match status" value="1"/>
</dbReference>
<feature type="transmembrane region" description="Helical" evidence="2">
    <location>
        <begin position="724"/>
        <end position="743"/>
    </location>
</feature>
<reference evidence="3 4" key="1">
    <citation type="journal article" date="2013" name="Genome Announc.">
        <title>Draft Genome Sequence of the Cellulolytic, Mesophilic, Anaerobic Bacterium Clostridium termitidis Strain CT1112 (DSM 5398).</title>
        <authorList>
            <person name="Lal S."/>
            <person name="Ramachandran U."/>
            <person name="Zhang X."/>
            <person name="Munir R."/>
            <person name="Sparling R."/>
            <person name="Levin D.B."/>
        </authorList>
    </citation>
    <scope>NUCLEOTIDE SEQUENCE [LARGE SCALE GENOMIC DNA]</scope>
    <source>
        <strain evidence="3 4">CT1112</strain>
    </source>
</reference>
<dbReference type="EMBL" id="AORV01000015">
    <property type="protein sequence ID" value="EMS73708.1"/>
    <property type="molecule type" value="Genomic_DNA"/>
</dbReference>
<dbReference type="Pfam" id="PF10101">
    <property type="entry name" value="DUF2339"/>
    <property type="match status" value="1"/>
</dbReference>
<feature type="coiled-coil region" evidence="1">
    <location>
        <begin position="4"/>
        <end position="71"/>
    </location>
</feature>
<keyword evidence="2" id="KW-0812">Transmembrane</keyword>
<evidence type="ECO:0000256" key="2">
    <source>
        <dbReference type="SAM" id="Phobius"/>
    </source>
</evidence>
<keyword evidence="2" id="KW-1133">Transmembrane helix</keyword>
<dbReference type="PATRIC" id="fig|1195236.3.peg.528"/>
<feature type="transmembrane region" description="Helical" evidence="2">
    <location>
        <begin position="558"/>
        <end position="576"/>
    </location>
</feature>
<organism evidence="3 4">
    <name type="scientific">Ruminiclostridium cellobioparum subsp. termitidis CT1112</name>
    <dbReference type="NCBI Taxonomy" id="1195236"/>
    <lineage>
        <taxon>Bacteria</taxon>
        <taxon>Bacillati</taxon>
        <taxon>Bacillota</taxon>
        <taxon>Clostridia</taxon>
        <taxon>Eubacteriales</taxon>
        <taxon>Oscillospiraceae</taxon>
        <taxon>Ruminiclostridium</taxon>
    </lineage>
</organism>
<feature type="transmembrane region" description="Helical" evidence="2">
    <location>
        <begin position="749"/>
        <end position="769"/>
    </location>
</feature>
<feature type="transmembrane region" description="Helical" evidence="2">
    <location>
        <begin position="807"/>
        <end position="827"/>
    </location>
</feature>
<feature type="transmembrane region" description="Helical" evidence="2">
    <location>
        <begin position="588"/>
        <end position="606"/>
    </location>
</feature>
<feature type="transmembrane region" description="Helical" evidence="2">
    <location>
        <begin position="691"/>
        <end position="712"/>
    </location>
</feature>
<feature type="transmembrane region" description="Helical" evidence="2">
    <location>
        <begin position="206"/>
        <end position="223"/>
    </location>
</feature>
<keyword evidence="1" id="KW-0175">Coiled coil</keyword>
<feature type="transmembrane region" description="Helical" evidence="2">
    <location>
        <begin position="309"/>
        <end position="326"/>
    </location>
</feature>
<feature type="transmembrane region" description="Helical" evidence="2">
    <location>
        <begin position="284"/>
        <end position="302"/>
    </location>
</feature>
<dbReference type="eggNOG" id="COG5373">
    <property type="taxonomic scope" value="Bacteria"/>
</dbReference>
<dbReference type="PANTHER" id="PTHR38434">
    <property type="entry name" value="BLL2549 PROTEIN"/>
    <property type="match status" value="1"/>
</dbReference>
<feature type="transmembrane region" description="Helical" evidence="2">
    <location>
        <begin position="505"/>
        <end position="523"/>
    </location>
</feature>
<name>S0FYN3_RUMCE</name>
<keyword evidence="4" id="KW-1185">Reference proteome</keyword>
<feature type="transmembrane region" description="Helical" evidence="2">
    <location>
        <begin position="364"/>
        <end position="381"/>
    </location>
</feature>
<comment type="caution">
    <text evidence="3">The sequence shown here is derived from an EMBL/GenBank/DDBJ whole genome shotgun (WGS) entry which is preliminary data.</text>
</comment>
<dbReference type="AlphaFoldDB" id="S0FYN3"/>
<sequence>MLEVNNLKGILARHKEMVSDLEKEISSIEATDLLGENQKLEAEISQLKEFFNREKADNQRLSEENKNLRNAVYEQLYNEKIQILNSTNKKLEVYFKSNIEGELNRLTYFEMTEKKRIDEMAGILQANRVNLQDEIYPRIYELRKLLEERVRAAREEILRNSKALNESRAAGFQKLQQERLTEEEIKGRIKQNNIESFIGLNIINKLGIFLLIIGIIAASQFTYFRLPDILKSIFTFVIGLVMLMAGEFFNRKKTNIFSIGLTSGGIAILYVGLALSYFNFNLLSMFPALGLTVLVTAGAFVLSQRYGSQTISCFAIIGGYLPILSIEGDKNIVYGAMVYFVLLNLLALVISVNKRWLVTAYMGFWLNVIGSIYILAIMFGGHTGNAGFSADDLISIAYIVLAFIIYTLIPVAGAYRYKLSFRTSDIVLLAKNTVISSILLYTVFYITGLEDFTGALAVTFAVVYIAMGRFSESFMEKERKARALFYITGLTFVALIIPFQFDKTWFSLGWLIEGTALLTYGIIRNVKGFKRAGTVITFLCLAAFILFDIPNYHSLLFVYKYLAVTAGSLVILSALIYKNEISAGSAKVYKYITLINIWFFSLYLLGVELKDYLYKPLMGSDFSLDYLINSAMILAGFIIAYLIPKINIIKDKVTEVISSVLYLIGVASLFILSFFSPVAGSLSNASRGTCILGTVEIAVISLLSLLAVREFIMKLVAKRKIGIELYPLIISLYFIVILTQNLIMQFNLGFNNALISVVYLVTALSWIIFGFIKKYVLIRRFGLGFCIMAVAKLFVIDLSFLTQGYRIVSYFIFGLTLLAISFVYQYFSRKINFVGEVMPDEKKNDT</sequence>
<accession>S0FYN3</accession>
<proteinExistence type="predicted"/>
<feature type="transmembrane region" description="Helical" evidence="2">
    <location>
        <begin position="393"/>
        <end position="414"/>
    </location>
</feature>
<dbReference type="InterPro" id="IPR019286">
    <property type="entry name" value="DUF2339_TM"/>
</dbReference>
<feature type="transmembrane region" description="Helical" evidence="2">
    <location>
        <begin position="626"/>
        <end position="644"/>
    </location>
</feature>
<feature type="transmembrane region" description="Helical" evidence="2">
    <location>
        <begin position="535"/>
        <end position="552"/>
    </location>
</feature>
<feature type="transmembrane region" description="Helical" evidence="2">
    <location>
        <begin position="452"/>
        <end position="471"/>
    </location>
</feature>